<name>A0A974S6E8_9SPHN</name>
<feature type="modified residue" description="N6-(pyridoxal phosphate)lysine" evidence="4">
    <location>
        <position position="199"/>
    </location>
</feature>
<evidence type="ECO:0000256" key="4">
    <source>
        <dbReference type="PIRSR" id="PIRSR001434-2"/>
    </source>
</evidence>
<comment type="cofactor">
    <cofactor evidence="1 5">
        <name>pyridoxal 5'-phosphate</name>
        <dbReference type="ChEBI" id="CHEBI:597326"/>
    </cofactor>
</comment>
<gene>
    <name evidence="6" type="ORF">H5J25_20020</name>
</gene>
<evidence type="ECO:0000256" key="3">
    <source>
        <dbReference type="ARBA" id="ARBA00022898"/>
    </source>
</evidence>
<dbReference type="PANTHER" id="PTHR11808">
    <property type="entry name" value="TRANS-SULFURATION ENZYME FAMILY MEMBER"/>
    <property type="match status" value="1"/>
</dbReference>
<dbReference type="AlphaFoldDB" id="A0A974S6E8"/>
<dbReference type="FunFam" id="3.40.640.10:FF:000046">
    <property type="entry name" value="Cystathionine gamma-lyase"/>
    <property type="match status" value="1"/>
</dbReference>
<dbReference type="InterPro" id="IPR000277">
    <property type="entry name" value="Cys/Met-Metab_PyrdxlP-dep_enz"/>
</dbReference>
<dbReference type="InterPro" id="IPR054542">
    <property type="entry name" value="Cys_met_metab_PP"/>
</dbReference>
<dbReference type="PROSITE" id="PS00868">
    <property type="entry name" value="CYS_MET_METAB_PP"/>
    <property type="match status" value="1"/>
</dbReference>
<reference evidence="7" key="1">
    <citation type="submission" date="2020-09" db="EMBL/GenBank/DDBJ databases">
        <title>Sphingomonas sp., a new species isolated from pork steak.</title>
        <authorList>
            <person name="Heidler von Heilborn D."/>
        </authorList>
    </citation>
    <scope>NUCLEOTIDE SEQUENCE [LARGE SCALE GENOMIC DNA]</scope>
    <source>
        <plasmid evidence="7">punnamed2</plasmid>
    </source>
</reference>
<dbReference type="Proteomes" id="UP000595894">
    <property type="component" value="Plasmid punnamed2"/>
</dbReference>
<keyword evidence="3 4" id="KW-0663">Pyridoxal phosphate</keyword>
<geneLocation type="plasmid" evidence="6 7">
    <name>punnamed2</name>
</geneLocation>
<dbReference type="InterPro" id="IPR015421">
    <property type="entry name" value="PyrdxlP-dep_Trfase_major"/>
</dbReference>
<keyword evidence="6" id="KW-0614">Plasmid</keyword>
<evidence type="ECO:0000256" key="5">
    <source>
        <dbReference type="RuleBase" id="RU362118"/>
    </source>
</evidence>
<dbReference type="GO" id="GO:0019343">
    <property type="term" value="P:cysteine biosynthetic process via cystathionine"/>
    <property type="evidence" value="ECO:0007669"/>
    <property type="project" value="TreeGrafter"/>
</dbReference>
<evidence type="ECO:0000256" key="2">
    <source>
        <dbReference type="ARBA" id="ARBA00009077"/>
    </source>
</evidence>
<sequence>MQIETIAVHSGRQVDPATGAVSAPIHLATTFERDADGGFSRGFEYSRDDNPNRRSLETCLAALEGGEAAVAYSSGMAAISASIEALRLHRPGRLVLPQDIYFGVRSFLTDTAFGRSLETIVVDMADQAAIETACREGEPGIVWIETPSNPLVSIVDVAAVTAIAKAAGFATVADNTWATPILQRPFEQGVDVIVHSLTKYIGGHSDVMAGAAIVRVGGPHLDELRAIQRHRGVLASAFDSWLALRGIATLPARMRVHSATALVVARFLEDHPAVAKVHYPGLPSHPGHAVASRQMHDFGGMISFEVQGGRDEAMAVAAALTIFTRATSLGGNHSLVEHRASVEGPATTAPESLLRVSIGLEHGDDLIADLDQALRSIGSSV</sequence>
<dbReference type="SUPFAM" id="SSF53383">
    <property type="entry name" value="PLP-dependent transferases"/>
    <property type="match status" value="1"/>
</dbReference>
<dbReference type="GO" id="GO:0030170">
    <property type="term" value="F:pyridoxal phosphate binding"/>
    <property type="evidence" value="ECO:0007669"/>
    <property type="project" value="InterPro"/>
</dbReference>
<dbReference type="GO" id="GO:0019346">
    <property type="term" value="P:transsulfuration"/>
    <property type="evidence" value="ECO:0007669"/>
    <property type="project" value="InterPro"/>
</dbReference>
<dbReference type="GO" id="GO:0004123">
    <property type="term" value="F:cystathionine gamma-lyase activity"/>
    <property type="evidence" value="ECO:0007669"/>
    <property type="project" value="TreeGrafter"/>
</dbReference>
<organism evidence="6 7">
    <name type="scientific">Sphingomonas aliaeris</name>
    <dbReference type="NCBI Taxonomy" id="2759526"/>
    <lineage>
        <taxon>Bacteria</taxon>
        <taxon>Pseudomonadati</taxon>
        <taxon>Pseudomonadota</taxon>
        <taxon>Alphaproteobacteria</taxon>
        <taxon>Sphingomonadales</taxon>
        <taxon>Sphingomonadaceae</taxon>
        <taxon>Sphingomonas</taxon>
    </lineage>
</organism>
<dbReference type="Gene3D" id="3.90.1150.10">
    <property type="entry name" value="Aspartate Aminotransferase, domain 1"/>
    <property type="match status" value="1"/>
</dbReference>
<dbReference type="PIRSF" id="PIRSF001434">
    <property type="entry name" value="CGS"/>
    <property type="match status" value="1"/>
</dbReference>
<dbReference type="Gene3D" id="3.40.640.10">
    <property type="entry name" value="Type I PLP-dependent aspartate aminotransferase-like (Major domain)"/>
    <property type="match status" value="1"/>
</dbReference>
<evidence type="ECO:0000313" key="7">
    <source>
        <dbReference type="Proteomes" id="UP000595894"/>
    </source>
</evidence>
<keyword evidence="6" id="KW-0808">Transferase</keyword>
<comment type="similarity">
    <text evidence="2 5">Belongs to the trans-sulfuration enzymes family.</text>
</comment>
<dbReference type="GO" id="GO:0016740">
    <property type="term" value="F:transferase activity"/>
    <property type="evidence" value="ECO:0007669"/>
    <property type="project" value="UniProtKB-KW"/>
</dbReference>
<accession>A0A974S6E8</accession>
<dbReference type="InterPro" id="IPR015424">
    <property type="entry name" value="PyrdxlP-dep_Trfase"/>
</dbReference>
<dbReference type="CDD" id="cd00614">
    <property type="entry name" value="CGS_like"/>
    <property type="match status" value="1"/>
</dbReference>
<proteinExistence type="inferred from homology"/>
<evidence type="ECO:0000313" key="6">
    <source>
        <dbReference type="EMBL" id="QQV79479.1"/>
    </source>
</evidence>
<protein>
    <submittedName>
        <fullName evidence="6">PLP-dependent transferase</fullName>
    </submittedName>
</protein>
<dbReference type="Pfam" id="PF01053">
    <property type="entry name" value="Cys_Met_Meta_PP"/>
    <property type="match status" value="1"/>
</dbReference>
<dbReference type="KEGG" id="sari:H5J25_20020"/>
<evidence type="ECO:0000256" key="1">
    <source>
        <dbReference type="ARBA" id="ARBA00001933"/>
    </source>
</evidence>
<dbReference type="RefSeq" id="WP_202096745.1">
    <property type="nucleotide sequence ID" value="NZ_CP061037.1"/>
</dbReference>
<dbReference type="GO" id="GO:0005737">
    <property type="term" value="C:cytoplasm"/>
    <property type="evidence" value="ECO:0007669"/>
    <property type="project" value="TreeGrafter"/>
</dbReference>
<dbReference type="PANTHER" id="PTHR11808:SF15">
    <property type="entry name" value="CYSTATHIONINE GAMMA-LYASE"/>
    <property type="match status" value="1"/>
</dbReference>
<keyword evidence="7" id="KW-1185">Reference proteome</keyword>
<dbReference type="InterPro" id="IPR015422">
    <property type="entry name" value="PyrdxlP-dep_Trfase_small"/>
</dbReference>
<dbReference type="EMBL" id="CP061037">
    <property type="protein sequence ID" value="QQV79479.1"/>
    <property type="molecule type" value="Genomic_DNA"/>
</dbReference>